<organism evidence="1 2">
    <name type="scientific">Sulfurospirillum halorespirans DSM 13726</name>
    <dbReference type="NCBI Taxonomy" id="1193502"/>
    <lineage>
        <taxon>Bacteria</taxon>
        <taxon>Pseudomonadati</taxon>
        <taxon>Campylobacterota</taxon>
        <taxon>Epsilonproteobacteria</taxon>
        <taxon>Campylobacterales</taxon>
        <taxon>Sulfurospirillaceae</taxon>
        <taxon>Sulfurospirillum</taxon>
    </lineage>
</organism>
<dbReference type="RefSeq" id="WP_069477633.1">
    <property type="nucleotide sequence ID" value="NZ_CP017111.1"/>
</dbReference>
<reference evidence="2" key="1">
    <citation type="submission" date="2016-08" db="EMBL/GenBank/DDBJ databases">
        <title>Complete genome sequence of the organohalide-respiring Epsilonproteobacterium Sulfurospirillum halorespirans.</title>
        <authorList>
            <person name="Goris T."/>
            <person name="Zimmermann J."/>
            <person name="Schenz B."/>
            <person name="Lemos M."/>
            <person name="Hackermueller J."/>
            <person name="Diekert G."/>
        </authorList>
    </citation>
    <scope>NUCLEOTIDE SEQUENCE [LARGE SCALE GENOMIC DNA]</scope>
    <source>
        <strain>DSM 13726</strain>
        <strain evidence="2">PCE-M2</strain>
    </source>
</reference>
<evidence type="ECO:0000313" key="1">
    <source>
        <dbReference type="EMBL" id="AOO64788.1"/>
    </source>
</evidence>
<sequence length="78" mass="9182">MTTFKQTKNLKDIFDLSDDYFTKRMGKELIEGIHYVIPPSPSKTKKAILWDIDALINWMKGNHIDNELDELLSRSQKR</sequence>
<dbReference type="Proteomes" id="UP000094609">
    <property type="component" value="Chromosome"/>
</dbReference>
<gene>
    <name evidence="1" type="ORF">SHALO_1008</name>
</gene>
<evidence type="ECO:0000313" key="2">
    <source>
        <dbReference type="Proteomes" id="UP000094609"/>
    </source>
</evidence>
<name>A0A1D7TID3_9BACT</name>
<dbReference type="STRING" id="1193502.SHALO_1008"/>
<dbReference type="KEGG" id="shal:SHALO_1008"/>
<dbReference type="EMBL" id="CP017111">
    <property type="protein sequence ID" value="AOO64788.1"/>
    <property type="molecule type" value="Genomic_DNA"/>
</dbReference>
<dbReference type="AlphaFoldDB" id="A0A1D7TID3"/>
<keyword evidence="2" id="KW-1185">Reference proteome</keyword>
<protein>
    <submittedName>
        <fullName evidence="1">Uncharacterized protein</fullName>
    </submittedName>
</protein>
<proteinExistence type="predicted"/>
<accession>A0A1D7TID3</accession>